<evidence type="ECO:0000259" key="1">
    <source>
        <dbReference type="Pfam" id="PF24494"/>
    </source>
</evidence>
<name>A0ABR4PBL0_9HELO</name>
<sequence>MAPLGIADELQALSLLDSEYLLFNPRGDKAWLQEKFDDIPRYLFRVFTPKSCGKTDGSWTKSMDARRVTEKGRVDIFTREDNEQVASMLNAHLRWWEGTEDNLVSWTSSLLFALVYIFHLHANCKDGSAFDDIFICIIDTTMFPKGVFLRDMDLIQAYISFDAALKNFEGLRSKKGWYFGEYLSQGALKIEGKCQIVSAQAMIDEDLYDLRRKFEEFSLWERRPKPPWAQPVVDLRNDLYQVESPKTGKEKSFKEKLQAAINIAHLFGPGWSFPVAINLTALLPLPKEDTAIIQAFRANRFTDDDRANCSPLKTKVIAYNGLPEVKQLSDIMRSVYTDFCVTKLTSCVEEAEAHLRLAIIFGLNQSLECQDSALLSSVYNAVKGRLDMETCVSQQLREMIGSSSKA</sequence>
<gene>
    <name evidence="2" type="ORF">PVAG01_07137</name>
</gene>
<proteinExistence type="predicted"/>
<reference evidence="2 3" key="1">
    <citation type="submission" date="2024-06" db="EMBL/GenBank/DDBJ databases">
        <title>Complete genome of Phlyctema vagabunda strain 19-DSS-EL-015.</title>
        <authorList>
            <person name="Fiorenzani C."/>
        </authorList>
    </citation>
    <scope>NUCLEOTIDE SEQUENCE [LARGE SCALE GENOMIC DNA]</scope>
    <source>
        <strain evidence="2 3">19-DSS-EL-015</strain>
    </source>
</reference>
<dbReference type="EMBL" id="JBFCZG010000006">
    <property type="protein sequence ID" value="KAL3420692.1"/>
    <property type="molecule type" value="Genomic_DNA"/>
</dbReference>
<accession>A0ABR4PBL0</accession>
<dbReference type="InterPro" id="IPR056009">
    <property type="entry name" value="DUF7587"/>
</dbReference>
<dbReference type="Proteomes" id="UP001629113">
    <property type="component" value="Unassembled WGS sequence"/>
</dbReference>
<feature type="domain" description="DUF7587" evidence="1">
    <location>
        <begin position="39"/>
        <end position="185"/>
    </location>
</feature>
<evidence type="ECO:0000313" key="3">
    <source>
        <dbReference type="Proteomes" id="UP001629113"/>
    </source>
</evidence>
<dbReference type="Pfam" id="PF24494">
    <property type="entry name" value="DUF7587"/>
    <property type="match status" value="1"/>
</dbReference>
<keyword evidence="3" id="KW-1185">Reference proteome</keyword>
<comment type="caution">
    <text evidence="2">The sequence shown here is derived from an EMBL/GenBank/DDBJ whole genome shotgun (WGS) entry which is preliminary data.</text>
</comment>
<evidence type="ECO:0000313" key="2">
    <source>
        <dbReference type="EMBL" id="KAL3420692.1"/>
    </source>
</evidence>
<protein>
    <recommendedName>
        <fullName evidence="1">DUF7587 domain-containing protein</fullName>
    </recommendedName>
</protein>
<organism evidence="2 3">
    <name type="scientific">Phlyctema vagabunda</name>
    <dbReference type="NCBI Taxonomy" id="108571"/>
    <lineage>
        <taxon>Eukaryota</taxon>
        <taxon>Fungi</taxon>
        <taxon>Dikarya</taxon>
        <taxon>Ascomycota</taxon>
        <taxon>Pezizomycotina</taxon>
        <taxon>Leotiomycetes</taxon>
        <taxon>Helotiales</taxon>
        <taxon>Dermateaceae</taxon>
        <taxon>Phlyctema</taxon>
    </lineage>
</organism>